<dbReference type="GO" id="GO:2000022">
    <property type="term" value="P:regulation of jasmonic acid mediated signaling pathway"/>
    <property type="evidence" value="ECO:0007669"/>
    <property type="project" value="UniProtKB-UniRule"/>
</dbReference>
<comment type="similarity">
    <text evidence="1 2">Belongs to the TIFY/JAZ family.</text>
</comment>
<evidence type="ECO:0000256" key="3">
    <source>
        <dbReference type="SAM" id="MobiDB-lite"/>
    </source>
</evidence>
<dbReference type="Pfam" id="PF06200">
    <property type="entry name" value="tify"/>
    <property type="match status" value="1"/>
</dbReference>
<comment type="function">
    <text evidence="2">Repressor of jasmonate responses.</text>
</comment>
<dbReference type="Proteomes" id="UP001293254">
    <property type="component" value="Unassembled WGS sequence"/>
</dbReference>
<dbReference type="SMART" id="SM00979">
    <property type="entry name" value="TIFY"/>
    <property type="match status" value="1"/>
</dbReference>
<feature type="compositionally biased region" description="Low complexity" evidence="3">
    <location>
        <begin position="105"/>
        <end position="119"/>
    </location>
</feature>
<sequence length="145" mass="16564">MKRRNCNLELRLVTPSVFYHSSDYNNAQYHSMLDMHMDMVEEKQQLTIFYNGRVANCDVTELQARSIISLASREMEDEKRKILSLGRGSSEPCSPDISPIDQSCRKSSSGSGLSMKRSLQSFLQKRKSRVQAISPYPIHNRTTTS</sequence>
<comment type="subcellular location">
    <subcellularLocation>
        <location evidence="2">Nucleus</location>
    </subcellularLocation>
</comment>
<evidence type="ECO:0000313" key="6">
    <source>
        <dbReference type="Proteomes" id="UP001293254"/>
    </source>
</evidence>
<feature type="domain" description="Tify" evidence="4">
    <location>
        <begin position="39"/>
        <end position="73"/>
    </location>
</feature>
<organism evidence="5 6">
    <name type="scientific">Sesamum alatum</name>
    <dbReference type="NCBI Taxonomy" id="300844"/>
    <lineage>
        <taxon>Eukaryota</taxon>
        <taxon>Viridiplantae</taxon>
        <taxon>Streptophyta</taxon>
        <taxon>Embryophyta</taxon>
        <taxon>Tracheophyta</taxon>
        <taxon>Spermatophyta</taxon>
        <taxon>Magnoliopsida</taxon>
        <taxon>eudicotyledons</taxon>
        <taxon>Gunneridae</taxon>
        <taxon>Pentapetalae</taxon>
        <taxon>asterids</taxon>
        <taxon>lamiids</taxon>
        <taxon>Lamiales</taxon>
        <taxon>Pedaliaceae</taxon>
        <taxon>Sesamum</taxon>
    </lineage>
</organism>
<proteinExistence type="inferred from homology"/>
<feature type="region of interest" description="Disordered" evidence="3">
    <location>
        <begin position="84"/>
        <end position="145"/>
    </location>
</feature>
<dbReference type="EMBL" id="JACGWO010000001">
    <property type="protein sequence ID" value="KAK4440177.1"/>
    <property type="molecule type" value="Genomic_DNA"/>
</dbReference>
<dbReference type="Pfam" id="PF09425">
    <property type="entry name" value="Jas_motif"/>
    <property type="match status" value="1"/>
</dbReference>
<dbReference type="PROSITE" id="PS51320">
    <property type="entry name" value="TIFY"/>
    <property type="match status" value="1"/>
</dbReference>
<comment type="caution">
    <text evidence="5">The sequence shown here is derived from an EMBL/GenBank/DDBJ whole genome shotgun (WGS) entry which is preliminary data.</text>
</comment>
<reference evidence="5" key="2">
    <citation type="journal article" date="2024" name="Plant">
        <title>Genomic evolution and insights into agronomic trait innovations of Sesamum species.</title>
        <authorList>
            <person name="Miao H."/>
            <person name="Wang L."/>
            <person name="Qu L."/>
            <person name="Liu H."/>
            <person name="Sun Y."/>
            <person name="Le M."/>
            <person name="Wang Q."/>
            <person name="Wei S."/>
            <person name="Zheng Y."/>
            <person name="Lin W."/>
            <person name="Duan Y."/>
            <person name="Cao H."/>
            <person name="Xiong S."/>
            <person name="Wang X."/>
            <person name="Wei L."/>
            <person name="Li C."/>
            <person name="Ma Q."/>
            <person name="Ju M."/>
            <person name="Zhao R."/>
            <person name="Li G."/>
            <person name="Mu C."/>
            <person name="Tian Q."/>
            <person name="Mei H."/>
            <person name="Zhang T."/>
            <person name="Gao T."/>
            <person name="Zhang H."/>
        </authorList>
    </citation>
    <scope>NUCLEOTIDE SEQUENCE</scope>
    <source>
        <strain evidence="5">3651</strain>
    </source>
</reference>
<dbReference type="PANTHER" id="PTHR33077:SF17">
    <property type="entry name" value="PROTEIN TIFY 5B"/>
    <property type="match status" value="1"/>
</dbReference>
<evidence type="ECO:0000313" key="5">
    <source>
        <dbReference type="EMBL" id="KAK4440177.1"/>
    </source>
</evidence>
<dbReference type="InterPro" id="IPR018467">
    <property type="entry name" value="CCT_CS"/>
</dbReference>
<comment type="domain">
    <text evidence="2">The jas domain is required for interaction with COI1.</text>
</comment>
<dbReference type="PANTHER" id="PTHR33077">
    <property type="entry name" value="PROTEIN TIFY 4A-RELATED-RELATED"/>
    <property type="match status" value="1"/>
</dbReference>
<dbReference type="GO" id="GO:0031347">
    <property type="term" value="P:regulation of defense response"/>
    <property type="evidence" value="ECO:0007669"/>
    <property type="project" value="UniProtKB-UniRule"/>
</dbReference>
<reference evidence="5" key="1">
    <citation type="submission" date="2020-06" db="EMBL/GenBank/DDBJ databases">
        <authorList>
            <person name="Li T."/>
            <person name="Hu X."/>
            <person name="Zhang T."/>
            <person name="Song X."/>
            <person name="Zhang H."/>
            <person name="Dai N."/>
            <person name="Sheng W."/>
            <person name="Hou X."/>
            <person name="Wei L."/>
        </authorList>
    </citation>
    <scope>NUCLEOTIDE SEQUENCE</scope>
    <source>
        <strain evidence="5">3651</strain>
        <tissue evidence="5">Leaf</tissue>
    </source>
</reference>
<keyword evidence="2" id="KW-1184">Jasmonic acid signaling pathway</keyword>
<dbReference type="AlphaFoldDB" id="A0AAE2CZB4"/>
<protein>
    <recommendedName>
        <fullName evidence="2">Protein TIFY</fullName>
    </recommendedName>
    <alternativeName>
        <fullName evidence="2">Jasmonate ZIM domain-containing protein</fullName>
    </alternativeName>
</protein>
<keyword evidence="2" id="KW-0539">Nucleus</keyword>
<dbReference type="GO" id="GO:0009611">
    <property type="term" value="P:response to wounding"/>
    <property type="evidence" value="ECO:0007669"/>
    <property type="project" value="UniProtKB-UniRule"/>
</dbReference>
<evidence type="ECO:0000256" key="1">
    <source>
        <dbReference type="ARBA" id="ARBA00008614"/>
    </source>
</evidence>
<gene>
    <name evidence="5" type="ORF">Salat_0352600</name>
</gene>
<accession>A0AAE2CZB4</accession>
<dbReference type="GO" id="GO:0005634">
    <property type="term" value="C:nucleus"/>
    <property type="evidence" value="ECO:0007669"/>
    <property type="project" value="UniProtKB-SubCell"/>
</dbReference>
<evidence type="ECO:0000259" key="4">
    <source>
        <dbReference type="PROSITE" id="PS51320"/>
    </source>
</evidence>
<dbReference type="InterPro" id="IPR040390">
    <property type="entry name" value="TIFY/JAZ"/>
</dbReference>
<keyword evidence="6" id="KW-1185">Reference proteome</keyword>
<name>A0AAE2CZB4_9LAMI</name>
<dbReference type="InterPro" id="IPR010399">
    <property type="entry name" value="Tify_dom"/>
</dbReference>
<evidence type="ECO:0000256" key="2">
    <source>
        <dbReference type="RuleBase" id="RU369065"/>
    </source>
</evidence>